<name>A0ACC0CPA8_9PEZI</name>
<proteinExistence type="predicted"/>
<dbReference type="Proteomes" id="UP001497680">
    <property type="component" value="Unassembled WGS sequence"/>
</dbReference>
<gene>
    <name evidence="1" type="ORF">F4821DRAFT_219201</name>
</gene>
<sequence>MAGETSKDPALSEKMAEDLQFMKNRLEEMEKKFQELSNKQEKPEKKVEKDDTSKSDDEDQSKEEKKENKKEEKKGEEKKEEEKKKDTDLDDDDTPLTAKLNRLSWTQWRKMRVAENDWENMTDEQRKKEAKKRSRVKSERFVIDVVADTGDLGLKRSKVPGRIRINSEHILDALNNLINIALPQKCQILHPYKIIIDNQDGIRDHMKTLEDELAQKELHQISPVEGPNDTEKPKTQSVEVKSTKAKKDEDVELVQEKIAHYKCFIELLDTDLAPELEVARAVRDGTAEKIMFCHLWHLFPPGETVYHQNSDRNEPPQAAQVLKVSGGRPKLPNASRYYNWYWAYTDQDRAFQKMSPFTIDAFHLDFDGKKYRLVQDKYEIQRYTGEAPIASLAVFPLRFFAEPTRTETAEMLLKRGLNFRGLASVDAAHREYRGMTLDEEREDIDGRVIIDFKQAPVIIPSSSSPGRKSKDSKDKDEENKGRIFGIRPFTQTKQFEYEEVIGSNEDLDLTLYNDHNYDIDKSDKLFSVNKVLLAPLQELSSDDLTDEELRLLPGSVYAYILRSRKYCKCDINLIKEISLNRQAFDDLVLPKHYKTLIKSLVDRHSLGSRPVEQKAQEAKKDHPVMKRTDSQAAKQHESGQHDTLSIVKGKGRGLIILLHGVPGVGKTSTAETVAEATGRPLLPVTCGDIGESAVDVEKNLEQIFTNSHRWGCVLLLDEAEVFLTKRNLQDLTRNAMVSVFLRALEFYSGILFLTTNRVGTMDEAFKSRIHISLYYAPLDWKTSKMIWDVNVRRSQSKVDTDRNEIIKFAKKHFFHSDENSRWNGRQIYNAFKTAIALAEFEKQTDESKKAQKPVLTAGHLKQVATVAKKFDEYLLETQGGETTAAMNQQHKVRADAFGLDDERIPQKIKRRPTKNRMLDLDELPSTSEEDSDGSEDMSASSDEEDTEYEEPVKKSKKKSDSKKGDDKKKKSKSKKSSKKQVDSDSDSE</sequence>
<organism evidence="1 2">
    <name type="scientific">Hypoxylon rubiginosum</name>
    <dbReference type="NCBI Taxonomy" id="110542"/>
    <lineage>
        <taxon>Eukaryota</taxon>
        <taxon>Fungi</taxon>
        <taxon>Dikarya</taxon>
        <taxon>Ascomycota</taxon>
        <taxon>Pezizomycotina</taxon>
        <taxon>Sordariomycetes</taxon>
        <taxon>Xylariomycetidae</taxon>
        <taxon>Xylariales</taxon>
        <taxon>Hypoxylaceae</taxon>
        <taxon>Hypoxylon</taxon>
    </lineage>
</organism>
<accession>A0ACC0CPA8</accession>
<dbReference type="EMBL" id="MU394376">
    <property type="protein sequence ID" value="KAI6082191.1"/>
    <property type="molecule type" value="Genomic_DNA"/>
</dbReference>
<evidence type="ECO:0000313" key="2">
    <source>
        <dbReference type="Proteomes" id="UP001497680"/>
    </source>
</evidence>
<keyword evidence="1" id="KW-0378">Hydrolase</keyword>
<reference evidence="1 2" key="1">
    <citation type="journal article" date="2022" name="New Phytol.">
        <title>Ecological generalism drives hyperdiversity of secondary metabolite gene clusters in xylarialean endophytes.</title>
        <authorList>
            <person name="Franco M.E.E."/>
            <person name="Wisecaver J.H."/>
            <person name="Arnold A.E."/>
            <person name="Ju Y.M."/>
            <person name="Slot J.C."/>
            <person name="Ahrendt S."/>
            <person name="Moore L.P."/>
            <person name="Eastman K.E."/>
            <person name="Scott K."/>
            <person name="Konkel Z."/>
            <person name="Mondo S.J."/>
            <person name="Kuo A."/>
            <person name="Hayes R.D."/>
            <person name="Haridas S."/>
            <person name="Andreopoulos B."/>
            <person name="Riley R."/>
            <person name="LaButti K."/>
            <person name="Pangilinan J."/>
            <person name="Lipzen A."/>
            <person name="Amirebrahimi M."/>
            <person name="Yan J."/>
            <person name="Adam C."/>
            <person name="Keymanesh K."/>
            <person name="Ng V."/>
            <person name="Louie K."/>
            <person name="Northen T."/>
            <person name="Drula E."/>
            <person name="Henrissat B."/>
            <person name="Hsieh H.M."/>
            <person name="Youens-Clark K."/>
            <person name="Lutzoni F."/>
            <person name="Miadlikowska J."/>
            <person name="Eastwood D.C."/>
            <person name="Hamelin R.C."/>
            <person name="Grigoriev I.V."/>
            <person name="U'Ren J.M."/>
        </authorList>
    </citation>
    <scope>NUCLEOTIDE SEQUENCE [LARGE SCALE GENOMIC DNA]</scope>
    <source>
        <strain evidence="1 2">ER1909</strain>
    </source>
</reference>
<protein>
    <submittedName>
        <fullName evidence="1">P-loop containing nucleoside triphosphate hydrolase protein</fullName>
    </submittedName>
</protein>
<evidence type="ECO:0000313" key="1">
    <source>
        <dbReference type="EMBL" id="KAI6082191.1"/>
    </source>
</evidence>
<comment type="caution">
    <text evidence="1">The sequence shown here is derived from an EMBL/GenBank/DDBJ whole genome shotgun (WGS) entry which is preliminary data.</text>
</comment>
<keyword evidence="2" id="KW-1185">Reference proteome</keyword>